<dbReference type="AlphaFoldDB" id="A0A4Z1H9I3"/>
<name>A0A4Z1H9I3_9HELO</name>
<reference evidence="1 2" key="1">
    <citation type="submission" date="2017-12" db="EMBL/GenBank/DDBJ databases">
        <title>Comparative genomics of Botrytis spp.</title>
        <authorList>
            <person name="Valero-Jimenez C.A."/>
            <person name="Tapia P."/>
            <person name="Veloso J."/>
            <person name="Silva-Moreno E."/>
            <person name="Staats M."/>
            <person name="Valdes J.H."/>
            <person name="Van Kan J.A.L."/>
        </authorList>
    </citation>
    <scope>NUCLEOTIDE SEQUENCE [LARGE SCALE GENOMIC DNA]</scope>
    <source>
        <strain evidence="1 2">Bh0001</strain>
    </source>
</reference>
<dbReference type="EMBL" id="PQXK01000018">
    <property type="protein sequence ID" value="TGO41687.1"/>
    <property type="molecule type" value="Genomic_DNA"/>
</dbReference>
<organism evidence="1 2">
    <name type="scientific">Botrytis hyacinthi</name>
    <dbReference type="NCBI Taxonomy" id="278943"/>
    <lineage>
        <taxon>Eukaryota</taxon>
        <taxon>Fungi</taxon>
        <taxon>Dikarya</taxon>
        <taxon>Ascomycota</taxon>
        <taxon>Pezizomycotina</taxon>
        <taxon>Leotiomycetes</taxon>
        <taxon>Helotiales</taxon>
        <taxon>Sclerotiniaceae</taxon>
        <taxon>Botrytis</taxon>
    </lineage>
</organism>
<comment type="caution">
    <text evidence="1">The sequence shown here is derived from an EMBL/GenBank/DDBJ whole genome shotgun (WGS) entry which is preliminary data.</text>
</comment>
<sequence>MGLFRRAEEISFKLRKANNESRPRSLQDVHLKRTPSNLSITLSVYKERLRAAEEDGKREKQAAKRARQEGRTHFKEMCKTFDGLFDGTITYKEYLDLEDEEFRAAREELGQQISDNVKRVKAKVGRVKEGVSKGCDKAAEIMRKTVEKAVEKVQKVAENIEGRKQMRERRRITKEEKEAKYLVDIEFWNREIEKVRSNEDHWDEKKQDEKKRDCWVEHIEHAYDTQ</sequence>
<dbReference type="Proteomes" id="UP000297814">
    <property type="component" value="Unassembled WGS sequence"/>
</dbReference>
<accession>A0A4Z1H9I3</accession>
<protein>
    <submittedName>
        <fullName evidence="1">Uncharacterized protein</fullName>
    </submittedName>
</protein>
<gene>
    <name evidence="1" type="ORF">BHYA_0018g00600</name>
</gene>
<evidence type="ECO:0000313" key="1">
    <source>
        <dbReference type="EMBL" id="TGO41687.1"/>
    </source>
</evidence>
<keyword evidence="2" id="KW-1185">Reference proteome</keyword>
<proteinExistence type="predicted"/>
<evidence type="ECO:0000313" key="2">
    <source>
        <dbReference type="Proteomes" id="UP000297814"/>
    </source>
</evidence>